<dbReference type="OrthoDB" id="1939758at2759"/>
<dbReference type="STRING" id="93759.A0A1R3KSK1"/>
<accession>A0A1R3KSK1</accession>
<name>A0A1R3KSK1_9ROSI</name>
<keyword evidence="3" id="KW-1185">Reference proteome</keyword>
<feature type="region of interest" description="Disordered" evidence="1">
    <location>
        <begin position="261"/>
        <end position="300"/>
    </location>
</feature>
<evidence type="ECO:0000313" key="3">
    <source>
        <dbReference type="Proteomes" id="UP000187203"/>
    </source>
</evidence>
<dbReference type="Proteomes" id="UP000187203">
    <property type="component" value="Unassembled WGS sequence"/>
</dbReference>
<dbReference type="AlphaFoldDB" id="A0A1R3KSK1"/>
<dbReference type="PANTHER" id="PTHR37261">
    <property type="entry name" value="40S RIBOSOMAL PROTEIN S27"/>
    <property type="match status" value="1"/>
</dbReference>
<evidence type="ECO:0000256" key="1">
    <source>
        <dbReference type="SAM" id="MobiDB-lite"/>
    </source>
</evidence>
<comment type="caution">
    <text evidence="2">The sequence shown here is derived from an EMBL/GenBank/DDBJ whole genome shotgun (WGS) entry which is preliminary data.</text>
</comment>
<feature type="compositionally biased region" description="Basic and acidic residues" evidence="1">
    <location>
        <begin position="409"/>
        <end position="419"/>
    </location>
</feature>
<sequence>MASITMAASFVSSSSIIHHGQRRLVVANASKVESVKLSGETESKRQGNNGNGRRELILAAAAAAVSSVAAGIGVAAAEGPPKAGTPEAKKFYASVCVTMPTAKAKTSPLDHFPTKQIPKALKDSMEALHHYDTSWSSSTSWSIADGSLLTSVTFESSFAPITDSTEHEHHLDDPNAVDSTPKSPLILCPNSPDSGPCEITITFAQKHEIRQVYVRSTARVYEIYYAPKPQSSNEYLCTVRCGIACRNDEVLHAATLDESSLAHQKGTNKELDERRPKNDSNSSSNEDDWVEVKAPDTPLLDSGSSVPAKFSVNSISTQDLYEATAEITDASPCMSITLRLLSLQNKGCVCVDELYVFADPVESADSENEVGQVGNASGSSLMAMLAPTFLQLSKTAELRRIQNENISGAREKEKTRENGSKAIEAPTFANELPREGKSNLANQQDVELQEASTAIIGPNLHEIPPQLKDKEAKADASCGHIERILDQLVCRVSRVEDLLLKFEEKIMKPISSIDARLQNVELQLEELTKKPKNSEFPSCTRYAAPEFSCHDSDNYSPRNIGNESSSQELYASRENDFSSSIQHDEMVYSVDATQSFPSLVVSAPEFSTGDDEEDDHASGTSSPKDKPKQTSGTGSPKEKPKQTMSIDDALASALSSFLSSTSVEPQKYTQALVFKAPDFSNEEDGSSDKKVSPKSLSGVTSEPCCLDRREGMNSATASVSSNCPSERIVEASCSLNDNHSEEGAMKVGEDCQVKSTSHDTFDCTTSQGSHEVHQIADEVGNGEVSSGTSKTLVLDEAVILNEFLENHVEEGSDTDADGVVRNTETEAELTEQGPQREIVQNVLELSYASSVVDFETPILDVKFTSLGNSNDKSPLEYLLSDMLVMDKGASCSKENVDGSQAGEECDLIPVGDEEPAGAAIDGHFSFDFDSDGLSNMPLNLELEVENVEEHPAAACSNQELLRASLI</sequence>
<feature type="region of interest" description="Disordered" evidence="1">
    <location>
        <begin position="679"/>
        <end position="703"/>
    </location>
</feature>
<dbReference type="EMBL" id="AWUE01012051">
    <property type="protein sequence ID" value="OMP10044.1"/>
    <property type="molecule type" value="Genomic_DNA"/>
</dbReference>
<feature type="region of interest" description="Disordered" evidence="1">
    <location>
        <begin position="604"/>
        <end position="643"/>
    </location>
</feature>
<feature type="region of interest" description="Disordered" evidence="1">
    <location>
        <begin position="547"/>
        <end position="570"/>
    </location>
</feature>
<feature type="compositionally biased region" description="Basic and acidic residues" evidence="1">
    <location>
        <begin position="267"/>
        <end position="278"/>
    </location>
</feature>
<protein>
    <submittedName>
        <fullName evidence="2">Uncharacterized protein</fullName>
    </submittedName>
</protein>
<organism evidence="2 3">
    <name type="scientific">Corchorus olitorius</name>
    <dbReference type="NCBI Taxonomy" id="93759"/>
    <lineage>
        <taxon>Eukaryota</taxon>
        <taxon>Viridiplantae</taxon>
        <taxon>Streptophyta</taxon>
        <taxon>Embryophyta</taxon>
        <taxon>Tracheophyta</taxon>
        <taxon>Spermatophyta</taxon>
        <taxon>Magnoliopsida</taxon>
        <taxon>eudicotyledons</taxon>
        <taxon>Gunneridae</taxon>
        <taxon>Pentapetalae</taxon>
        <taxon>rosids</taxon>
        <taxon>malvids</taxon>
        <taxon>Malvales</taxon>
        <taxon>Malvaceae</taxon>
        <taxon>Grewioideae</taxon>
        <taxon>Apeibeae</taxon>
        <taxon>Corchorus</taxon>
    </lineage>
</organism>
<feature type="region of interest" description="Disordered" evidence="1">
    <location>
        <begin position="408"/>
        <end position="435"/>
    </location>
</feature>
<reference evidence="3" key="1">
    <citation type="submission" date="2013-09" db="EMBL/GenBank/DDBJ databases">
        <title>Corchorus olitorius genome sequencing.</title>
        <authorList>
            <person name="Alam M."/>
            <person name="Haque M.S."/>
            <person name="Islam M.S."/>
            <person name="Emdad E.M."/>
            <person name="Islam M.M."/>
            <person name="Ahmed B."/>
            <person name="Halim A."/>
            <person name="Hossen Q.M.M."/>
            <person name="Hossain M.Z."/>
            <person name="Ahmed R."/>
            <person name="Khan M.M."/>
            <person name="Islam R."/>
            <person name="Rashid M.M."/>
            <person name="Khan S.A."/>
            <person name="Rahman M.S."/>
            <person name="Alam M."/>
            <person name="Yahiya A.S."/>
            <person name="Khan M.S."/>
            <person name="Azam M.S."/>
            <person name="Haque T."/>
            <person name="Lashkar M.Z.H."/>
            <person name="Akhand A.I."/>
            <person name="Morshed G."/>
            <person name="Roy S."/>
            <person name="Uddin K.S."/>
            <person name="Rabeya T."/>
            <person name="Hossain A.S."/>
            <person name="Chowdhury A."/>
            <person name="Snigdha A.R."/>
            <person name="Mortoza M.S."/>
            <person name="Matin S.A."/>
            <person name="Hoque S.M.E."/>
            <person name="Islam M.K."/>
            <person name="Roy D.K."/>
            <person name="Haider R."/>
            <person name="Moosa M.M."/>
            <person name="Elias S.M."/>
            <person name="Hasan A.M."/>
            <person name="Jahan S."/>
            <person name="Shafiuddin M."/>
            <person name="Mahmood N."/>
            <person name="Shommy N.S."/>
        </authorList>
    </citation>
    <scope>NUCLEOTIDE SEQUENCE [LARGE SCALE GENOMIC DNA]</scope>
    <source>
        <strain evidence="3">cv. O-4</strain>
    </source>
</reference>
<gene>
    <name evidence="2" type="ORF">COLO4_04862</name>
</gene>
<evidence type="ECO:0000313" key="2">
    <source>
        <dbReference type="EMBL" id="OMP10044.1"/>
    </source>
</evidence>
<dbReference type="PANTHER" id="PTHR37261:SF1">
    <property type="entry name" value="40S RIBOSOMAL PROTEIN S27"/>
    <property type="match status" value="1"/>
</dbReference>
<proteinExistence type="predicted"/>
<feature type="compositionally biased region" description="Polar residues" evidence="1">
    <location>
        <begin position="554"/>
        <end position="569"/>
    </location>
</feature>